<proteinExistence type="predicted"/>
<organism evidence="2 3">
    <name type="scientific">Candidatus Roizmanbacteria bacterium CG11_big_fil_rev_8_21_14_0_20_35_14</name>
    <dbReference type="NCBI Taxonomy" id="1974855"/>
    <lineage>
        <taxon>Bacteria</taxon>
        <taxon>Candidatus Roizmaniibacteriota</taxon>
    </lineage>
</organism>
<accession>A0A2H0KLV1</accession>
<protein>
    <submittedName>
        <fullName evidence="2">Uncharacterized protein</fullName>
    </submittedName>
</protein>
<name>A0A2H0KLV1_9BACT</name>
<dbReference type="Proteomes" id="UP000229570">
    <property type="component" value="Unassembled WGS sequence"/>
</dbReference>
<comment type="caution">
    <text evidence="2">The sequence shown here is derived from an EMBL/GenBank/DDBJ whole genome shotgun (WGS) entry which is preliminary data.</text>
</comment>
<feature type="transmembrane region" description="Helical" evidence="1">
    <location>
        <begin position="50"/>
        <end position="67"/>
    </location>
</feature>
<keyword evidence="1" id="KW-0472">Membrane</keyword>
<evidence type="ECO:0000313" key="3">
    <source>
        <dbReference type="Proteomes" id="UP000229570"/>
    </source>
</evidence>
<gene>
    <name evidence="2" type="ORF">COV86_04075</name>
</gene>
<feature type="transmembrane region" description="Helical" evidence="1">
    <location>
        <begin position="73"/>
        <end position="89"/>
    </location>
</feature>
<reference evidence="2 3" key="1">
    <citation type="submission" date="2017-09" db="EMBL/GenBank/DDBJ databases">
        <title>Depth-based differentiation of microbial function through sediment-hosted aquifers and enrichment of novel symbionts in the deep terrestrial subsurface.</title>
        <authorList>
            <person name="Probst A.J."/>
            <person name="Ladd B."/>
            <person name="Jarett J.K."/>
            <person name="Geller-Mcgrath D.E."/>
            <person name="Sieber C.M."/>
            <person name="Emerson J.B."/>
            <person name="Anantharaman K."/>
            <person name="Thomas B.C."/>
            <person name="Malmstrom R."/>
            <person name="Stieglmeier M."/>
            <person name="Klingl A."/>
            <person name="Woyke T."/>
            <person name="Ryan C.M."/>
            <person name="Banfield J.F."/>
        </authorList>
    </citation>
    <scope>NUCLEOTIDE SEQUENCE [LARGE SCALE GENOMIC DNA]</scope>
    <source>
        <strain evidence="2">CG11_big_fil_rev_8_21_14_0_20_35_14</strain>
    </source>
</reference>
<sequence>MLVAILFLLLIITGIIIFIPPFHWLIIFSLIALISLITFLALRLFVKLKYTILISLLIFFTLSLLSLGLFDPVNVVLTISLFVGTLILIK</sequence>
<dbReference type="AlphaFoldDB" id="A0A2H0KLV1"/>
<evidence type="ECO:0000256" key="1">
    <source>
        <dbReference type="SAM" id="Phobius"/>
    </source>
</evidence>
<evidence type="ECO:0000313" key="2">
    <source>
        <dbReference type="EMBL" id="PIQ72240.1"/>
    </source>
</evidence>
<keyword evidence="1" id="KW-0812">Transmembrane</keyword>
<dbReference type="EMBL" id="PCVL01000061">
    <property type="protein sequence ID" value="PIQ72240.1"/>
    <property type="molecule type" value="Genomic_DNA"/>
</dbReference>
<keyword evidence="1" id="KW-1133">Transmembrane helix</keyword>
<feature type="transmembrane region" description="Helical" evidence="1">
    <location>
        <begin position="24"/>
        <end position="45"/>
    </location>
</feature>